<dbReference type="Gene3D" id="1.10.10.10">
    <property type="entry name" value="Winged helix-like DNA-binding domain superfamily/Winged helix DNA-binding domain"/>
    <property type="match status" value="1"/>
</dbReference>
<gene>
    <name evidence="2" type="ORF">S03H2_47660</name>
</gene>
<evidence type="ECO:0000313" key="2">
    <source>
        <dbReference type="EMBL" id="GAH73471.1"/>
    </source>
</evidence>
<dbReference type="InterPro" id="IPR036388">
    <property type="entry name" value="WH-like_DNA-bd_sf"/>
</dbReference>
<dbReference type="EMBL" id="BARU01030001">
    <property type="protein sequence ID" value="GAH73471.1"/>
    <property type="molecule type" value="Genomic_DNA"/>
</dbReference>
<organism evidence="2">
    <name type="scientific">marine sediment metagenome</name>
    <dbReference type="NCBI Taxonomy" id="412755"/>
    <lineage>
        <taxon>unclassified sequences</taxon>
        <taxon>metagenomes</taxon>
        <taxon>ecological metagenomes</taxon>
    </lineage>
</organism>
<protein>
    <recommendedName>
        <fullName evidence="1">Transcription regulator TrmB N-terminal domain-containing protein</fullName>
    </recommendedName>
</protein>
<comment type="caution">
    <text evidence="2">The sequence shown here is derived from an EMBL/GenBank/DDBJ whole genome shotgun (WGS) entry which is preliminary data.</text>
</comment>
<dbReference type="SUPFAM" id="SSF46785">
    <property type="entry name" value="Winged helix' DNA-binding domain"/>
    <property type="match status" value="1"/>
</dbReference>
<dbReference type="InterPro" id="IPR036390">
    <property type="entry name" value="WH_DNA-bd_sf"/>
</dbReference>
<proteinExistence type="predicted"/>
<evidence type="ECO:0000259" key="1">
    <source>
        <dbReference type="Pfam" id="PF01978"/>
    </source>
</evidence>
<dbReference type="AlphaFoldDB" id="X1HTK6"/>
<feature type="domain" description="Transcription regulator TrmB N-terminal" evidence="1">
    <location>
        <begin position="11"/>
        <end position="72"/>
    </location>
</feature>
<dbReference type="Pfam" id="PF01978">
    <property type="entry name" value="TrmB"/>
    <property type="match status" value="1"/>
</dbReference>
<dbReference type="InterPro" id="IPR002831">
    <property type="entry name" value="Tscrpt_reg_TrmB_N"/>
</dbReference>
<feature type="non-terminal residue" evidence="2">
    <location>
        <position position="184"/>
    </location>
</feature>
<name>X1HTK6_9ZZZZ</name>
<sequence length="184" mass="20521">MSKIDILPPLLTRIGFSETDIKVYAATLGLGKVTIGELLVVTGLDPLTLIQSVKNLEELGFLKKIAGRTPEYFGMLPFLKEYIVVEKDALYSIDGVINSLKSTKEDYKEKKTKFGGTLELTGEGNVFDIHIISGLIKQVVDALYQKYVEHSDELHESVSIHVESNKETVEGYLTKIKEQPIIFS</sequence>
<reference evidence="2" key="1">
    <citation type="journal article" date="2014" name="Front. Microbiol.">
        <title>High frequency of phylogenetically diverse reductive dehalogenase-homologous genes in deep subseafloor sedimentary metagenomes.</title>
        <authorList>
            <person name="Kawai M."/>
            <person name="Futagami T."/>
            <person name="Toyoda A."/>
            <person name="Takaki Y."/>
            <person name="Nishi S."/>
            <person name="Hori S."/>
            <person name="Arai W."/>
            <person name="Tsubouchi T."/>
            <person name="Morono Y."/>
            <person name="Uchiyama I."/>
            <person name="Ito T."/>
            <person name="Fujiyama A."/>
            <person name="Inagaki F."/>
            <person name="Takami H."/>
        </authorList>
    </citation>
    <scope>NUCLEOTIDE SEQUENCE</scope>
    <source>
        <strain evidence="2">Expedition CK06-06</strain>
    </source>
</reference>
<accession>X1HTK6</accession>